<organism evidence="2 3">
    <name type="scientific">Caenorhabditis remanei</name>
    <name type="common">Caenorhabditis vulgaris</name>
    <dbReference type="NCBI Taxonomy" id="31234"/>
    <lineage>
        <taxon>Eukaryota</taxon>
        <taxon>Metazoa</taxon>
        <taxon>Ecdysozoa</taxon>
        <taxon>Nematoda</taxon>
        <taxon>Chromadorea</taxon>
        <taxon>Rhabditida</taxon>
        <taxon>Rhabditina</taxon>
        <taxon>Rhabditomorpha</taxon>
        <taxon>Rhabditoidea</taxon>
        <taxon>Rhabditidae</taxon>
        <taxon>Peloderinae</taxon>
        <taxon>Caenorhabditis</taxon>
    </lineage>
</organism>
<proteinExistence type="predicted"/>
<gene>
    <name evidence="2" type="ORF">GCK72_000944</name>
</gene>
<dbReference type="Proteomes" id="UP000483820">
    <property type="component" value="Chromosome I"/>
</dbReference>
<name>A0A6A5HLQ3_CAERE</name>
<dbReference type="RefSeq" id="XP_053591407.1">
    <property type="nucleotide sequence ID" value="XM_053722762.1"/>
</dbReference>
<accession>A0A6A5HLQ3</accession>
<feature type="region of interest" description="Disordered" evidence="1">
    <location>
        <begin position="1"/>
        <end position="26"/>
    </location>
</feature>
<evidence type="ECO:0000313" key="3">
    <source>
        <dbReference type="Proteomes" id="UP000483820"/>
    </source>
</evidence>
<feature type="compositionally biased region" description="Acidic residues" evidence="1">
    <location>
        <begin position="8"/>
        <end position="20"/>
    </location>
</feature>
<dbReference type="AlphaFoldDB" id="A0A6A5HLQ3"/>
<dbReference type="EMBL" id="WUAV01000001">
    <property type="protein sequence ID" value="KAF1769130.1"/>
    <property type="molecule type" value="Genomic_DNA"/>
</dbReference>
<protein>
    <submittedName>
        <fullName evidence="2">Uncharacterized protein</fullName>
    </submittedName>
</protein>
<evidence type="ECO:0000256" key="1">
    <source>
        <dbReference type="SAM" id="MobiDB-lite"/>
    </source>
</evidence>
<comment type="caution">
    <text evidence="2">The sequence shown here is derived from an EMBL/GenBank/DDBJ whole genome shotgun (WGS) entry which is preliminary data.</text>
</comment>
<dbReference type="KEGG" id="crq:GCK72_000944"/>
<dbReference type="CTD" id="78773205"/>
<dbReference type="GeneID" id="78773205"/>
<reference evidence="2 3" key="1">
    <citation type="submission" date="2019-12" db="EMBL/GenBank/DDBJ databases">
        <title>Chromosome-level assembly of the Caenorhabditis remanei genome.</title>
        <authorList>
            <person name="Teterina A.A."/>
            <person name="Willis J.H."/>
            <person name="Phillips P.C."/>
        </authorList>
    </citation>
    <scope>NUCLEOTIDE SEQUENCE [LARGE SCALE GENOMIC DNA]</scope>
    <source>
        <strain evidence="2 3">PX506</strain>
        <tissue evidence="2">Whole organism</tissue>
    </source>
</reference>
<evidence type="ECO:0000313" key="2">
    <source>
        <dbReference type="EMBL" id="KAF1769130.1"/>
    </source>
</evidence>
<sequence length="128" mass="14488">MDWNMVVTDDEEGDETEDPLSPESEHYVGDEGVEVTNVTIQRSNEQDTNQEGNDVGEVAESLTTKNLKVSRKWTIELREPLGMVPQRLHPIVSLIPRREPRTQIAIVAGYVINTDTHMNANAMEYHLT</sequence>